<comment type="subcellular location">
    <subcellularLocation>
        <location evidence="1">Membrane</location>
        <topology evidence="1">Multi-pass membrane protein</topology>
    </subcellularLocation>
</comment>
<keyword evidence="3 7" id="KW-1133">Transmembrane helix</keyword>
<dbReference type="SMART" id="SM00724">
    <property type="entry name" value="TLC"/>
    <property type="match status" value="1"/>
</dbReference>
<feature type="transmembrane region" description="Helical" evidence="7">
    <location>
        <begin position="628"/>
        <end position="653"/>
    </location>
</feature>
<evidence type="ECO:0000256" key="2">
    <source>
        <dbReference type="ARBA" id="ARBA00022692"/>
    </source>
</evidence>
<feature type="transmembrane region" description="Helical" evidence="7">
    <location>
        <begin position="474"/>
        <end position="494"/>
    </location>
</feature>
<sequence>MIRYLYNNSLIVVLMLILFSATFTGATGAVIDKAPPSLSVQRQLVWSISATPCDAATLANAQQIIDPFIDSCTESWIRWDPDSILNIKVHFFLAFAPSLASYTIYYPIYDGNKNEYCQSANSCGILTDDLYSYIKDEEYAYDCSNIYCGPNAIRDCFGNSMTVPCTDSLDPLSGTFKYLSSECTAEWNGASCTCSVCGVSVWGPFVIVDCSTDDVPLAFDQCSMTSSGVYAGSFNPELQLGLDSCPNRAPTNANDGSAANPETMASSATANENLSAANANDGSTANLGTMPSSATANADPSAANANDGSVANLGTGPSSGIANADPSAANTDRGKESNGTNHTADSTTNAAAAEQQQQNETLSMLMLMPMVSECILFGVVPLLIMVYCTIQYQCRIVSKLILITMVLYGISYSILRYFAKYKYKSSLQPKLSSWVVTVPVVVQQQGSAKQEEQKIKKQKKQLQYAASSEWRSRLLAILNAILLVYGCLFCFMEWSTYIPESKGWVFTQLESDSLSESLESLESDTTSSFNSLRNNNPVIFYASLFLGYLQWDILWLLYHRKDQSSSNFIGTFIHHIIFISISQYVLSGTYFCKPFAWLSLTELSTPFLHIRWLLAATGSNKNENYTNIYYYISLCFAITFIVTRVIGYGLGLIDIWISGYQYWYPINGLKYGVILGLHLGYILNLFWSIKVISALFRAIGISKKSISKSK</sequence>
<feature type="transmembrane region" description="Helical" evidence="7">
    <location>
        <begin position="538"/>
        <end position="557"/>
    </location>
</feature>
<proteinExistence type="predicted"/>
<dbReference type="PANTHER" id="PTHR13439:SF0">
    <property type="entry name" value="TOPOISOMERASE I DAMAGE AFFECTED PROTEIN 4"/>
    <property type="match status" value="1"/>
</dbReference>
<feature type="transmembrane region" description="Helical" evidence="7">
    <location>
        <begin position="569"/>
        <end position="591"/>
    </location>
</feature>
<feature type="transmembrane region" description="Helical" evidence="7">
    <location>
        <begin position="400"/>
        <end position="419"/>
    </location>
</feature>
<evidence type="ECO:0000313" key="11">
    <source>
        <dbReference type="Proteomes" id="UP000095751"/>
    </source>
</evidence>
<accession>A0A1E7F1S3</accession>
<dbReference type="Pfam" id="PF03798">
    <property type="entry name" value="TRAM_LAG1_CLN8"/>
    <property type="match status" value="1"/>
</dbReference>
<keyword evidence="2 5" id="KW-0812">Transmembrane</keyword>
<dbReference type="AlphaFoldDB" id="A0A1E7F1S3"/>
<feature type="compositionally biased region" description="Low complexity" evidence="6">
    <location>
        <begin position="291"/>
        <end position="307"/>
    </location>
</feature>
<evidence type="ECO:0000256" key="6">
    <source>
        <dbReference type="SAM" id="MobiDB-lite"/>
    </source>
</evidence>
<dbReference type="PANTHER" id="PTHR13439">
    <property type="entry name" value="CT120 PROTEIN"/>
    <property type="match status" value="1"/>
</dbReference>
<dbReference type="InterPro" id="IPR050846">
    <property type="entry name" value="TLCD"/>
</dbReference>
<evidence type="ECO:0000256" key="4">
    <source>
        <dbReference type="ARBA" id="ARBA00023136"/>
    </source>
</evidence>
<dbReference type="InterPro" id="IPR006634">
    <property type="entry name" value="TLC-dom"/>
</dbReference>
<dbReference type="InParanoid" id="A0A1E7F1S3"/>
<organism evidence="10 11">
    <name type="scientific">Fragilariopsis cylindrus CCMP1102</name>
    <dbReference type="NCBI Taxonomy" id="635003"/>
    <lineage>
        <taxon>Eukaryota</taxon>
        <taxon>Sar</taxon>
        <taxon>Stramenopiles</taxon>
        <taxon>Ochrophyta</taxon>
        <taxon>Bacillariophyta</taxon>
        <taxon>Bacillariophyceae</taxon>
        <taxon>Bacillariophycidae</taxon>
        <taxon>Bacillariales</taxon>
        <taxon>Bacillariaceae</taxon>
        <taxon>Fragilariopsis</taxon>
    </lineage>
</organism>
<feature type="compositionally biased region" description="Polar residues" evidence="6">
    <location>
        <begin position="337"/>
        <end position="346"/>
    </location>
</feature>
<reference evidence="10 11" key="1">
    <citation type="submission" date="2016-09" db="EMBL/GenBank/DDBJ databases">
        <title>Extensive genetic diversity and differential bi-allelic expression allows diatom success in the polar Southern Ocean.</title>
        <authorList>
            <consortium name="DOE Joint Genome Institute"/>
            <person name="Mock T."/>
            <person name="Otillar R.P."/>
            <person name="Strauss J."/>
            <person name="Dupont C."/>
            <person name="Frickenhaus S."/>
            <person name="Maumus F."/>
            <person name="Mcmullan M."/>
            <person name="Sanges R."/>
            <person name="Schmutz J."/>
            <person name="Toseland A."/>
            <person name="Valas R."/>
            <person name="Veluchamy A."/>
            <person name="Ward B.J."/>
            <person name="Allen A."/>
            <person name="Barry K."/>
            <person name="Falciatore A."/>
            <person name="Ferrante M."/>
            <person name="Fortunato A.E."/>
            <person name="Gloeckner G."/>
            <person name="Gruber A."/>
            <person name="Hipkin R."/>
            <person name="Janech M."/>
            <person name="Kroth P."/>
            <person name="Leese F."/>
            <person name="Lindquist E."/>
            <person name="Lyon B.R."/>
            <person name="Martin J."/>
            <person name="Mayer C."/>
            <person name="Parker M."/>
            <person name="Quesneville H."/>
            <person name="Raymond J."/>
            <person name="Uhlig C."/>
            <person name="Valentin K.U."/>
            <person name="Worden A.Z."/>
            <person name="Armbrust E.V."/>
            <person name="Bowler C."/>
            <person name="Green B."/>
            <person name="Moulton V."/>
            <person name="Van Oosterhout C."/>
            <person name="Grigoriev I."/>
        </authorList>
    </citation>
    <scope>NUCLEOTIDE SEQUENCE [LARGE SCALE GENOMIC DNA]</scope>
    <source>
        <strain evidence="10 11">CCMP1102</strain>
    </source>
</reference>
<feature type="compositionally biased region" description="Polar residues" evidence="6">
    <location>
        <begin position="263"/>
        <end position="290"/>
    </location>
</feature>
<dbReference type="PROSITE" id="PS50922">
    <property type="entry name" value="TLC"/>
    <property type="match status" value="1"/>
</dbReference>
<evidence type="ECO:0000256" key="5">
    <source>
        <dbReference type="PROSITE-ProRule" id="PRU00205"/>
    </source>
</evidence>
<evidence type="ECO:0000256" key="3">
    <source>
        <dbReference type="ARBA" id="ARBA00022989"/>
    </source>
</evidence>
<dbReference type="GO" id="GO:0055088">
    <property type="term" value="P:lipid homeostasis"/>
    <property type="evidence" value="ECO:0007669"/>
    <property type="project" value="TreeGrafter"/>
</dbReference>
<dbReference type="OrthoDB" id="5440at2759"/>
<dbReference type="KEGG" id="fcy:FRACYDRAFT_244886"/>
<name>A0A1E7F1S3_9STRA</name>
<feature type="region of interest" description="Disordered" evidence="6">
    <location>
        <begin position="243"/>
        <end position="355"/>
    </location>
</feature>
<feature type="chain" id="PRO_5009192521" description="TLC domain-containing protein" evidence="8">
    <location>
        <begin position="29"/>
        <end position="710"/>
    </location>
</feature>
<keyword evidence="11" id="KW-1185">Reference proteome</keyword>
<feature type="transmembrane region" description="Helical" evidence="7">
    <location>
        <begin position="597"/>
        <end position="616"/>
    </location>
</feature>
<dbReference type="GO" id="GO:0016020">
    <property type="term" value="C:membrane"/>
    <property type="evidence" value="ECO:0007669"/>
    <property type="project" value="UniProtKB-SubCell"/>
</dbReference>
<gene>
    <name evidence="10" type="ORF">FRACYDRAFT_244886</name>
</gene>
<dbReference type="GO" id="GO:0005783">
    <property type="term" value="C:endoplasmic reticulum"/>
    <property type="evidence" value="ECO:0007669"/>
    <property type="project" value="TreeGrafter"/>
</dbReference>
<dbReference type="EMBL" id="KV784366">
    <property type="protein sequence ID" value="OEU11763.1"/>
    <property type="molecule type" value="Genomic_DNA"/>
</dbReference>
<feature type="transmembrane region" description="Helical" evidence="7">
    <location>
        <begin position="673"/>
        <end position="700"/>
    </location>
</feature>
<feature type="transmembrane region" description="Helical" evidence="7">
    <location>
        <begin position="364"/>
        <end position="388"/>
    </location>
</feature>
<feature type="signal peptide" evidence="8">
    <location>
        <begin position="1"/>
        <end position="28"/>
    </location>
</feature>
<keyword evidence="8" id="KW-0732">Signal</keyword>
<feature type="domain" description="TLC" evidence="9">
    <location>
        <begin position="465"/>
        <end position="700"/>
    </location>
</feature>
<dbReference type="Proteomes" id="UP000095751">
    <property type="component" value="Unassembled WGS sequence"/>
</dbReference>
<evidence type="ECO:0000256" key="8">
    <source>
        <dbReference type="SAM" id="SignalP"/>
    </source>
</evidence>
<protein>
    <recommendedName>
        <fullName evidence="9">TLC domain-containing protein</fullName>
    </recommendedName>
</protein>
<evidence type="ECO:0000313" key="10">
    <source>
        <dbReference type="EMBL" id="OEU11763.1"/>
    </source>
</evidence>
<evidence type="ECO:0000256" key="7">
    <source>
        <dbReference type="SAM" id="Phobius"/>
    </source>
</evidence>
<evidence type="ECO:0000256" key="1">
    <source>
        <dbReference type="ARBA" id="ARBA00004141"/>
    </source>
</evidence>
<keyword evidence="4 5" id="KW-0472">Membrane</keyword>
<evidence type="ECO:0000259" key="9">
    <source>
        <dbReference type="PROSITE" id="PS50922"/>
    </source>
</evidence>